<evidence type="ECO:0000256" key="6">
    <source>
        <dbReference type="ARBA" id="ARBA00023034"/>
    </source>
</evidence>
<feature type="compositionally biased region" description="Low complexity" evidence="8">
    <location>
        <begin position="1"/>
        <end position="15"/>
    </location>
</feature>
<evidence type="ECO:0000313" key="10">
    <source>
        <dbReference type="Proteomes" id="UP000724874"/>
    </source>
</evidence>
<keyword evidence="10" id="KW-1185">Reference proteome</keyword>
<comment type="similarity">
    <text evidence="2">Belongs to the COG1 family.</text>
</comment>
<accession>A0A9P5P250</accession>
<dbReference type="EMBL" id="JADNYJ010000002">
    <property type="protein sequence ID" value="KAF8913112.1"/>
    <property type="molecule type" value="Genomic_DNA"/>
</dbReference>
<evidence type="ECO:0000313" key="9">
    <source>
        <dbReference type="EMBL" id="KAF8913112.1"/>
    </source>
</evidence>
<name>A0A9P5P250_GYMJU</name>
<feature type="region of interest" description="Disordered" evidence="8">
    <location>
        <begin position="1"/>
        <end position="38"/>
    </location>
</feature>
<dbReference type="GO" id="GO:0015031">
    <property type="term" value="P:protein transport"/>
    <property type="evidence" value="ECO:0007669"/>
    <property type="project" value="UniProtKB-KW"/>
</dbReference>
<dbReference type="OrthoDB" id="46189at2759"/>
<evidence type="ECO:0000256" key="8">
    <source>
        <dbReference type="SAM" id="MobiDB-lite"/>
    </source>
</evidence>
<protein>
    <recommendedName>
        <fullName evidence="3">Conserved oligomeric Golgi complex subunit 1</fullName>
    </recommendedName>
</protein>
<dbReference type="Pfam" id="PF08700">
    <property type="entry name" value="VPS51_Exo84_N"/>
    <property type="match status" value="1"/>
</dbReference>
<proteinExistence type="inferred from homology"/>
<keyword evidence="6" id="KW-0333">Golgi apparatus</keyword>
<dbReference type="InterPro" id="IPR033370">
    <property type="entry name" value="COG1"/>
</dbReference>
<reference evidence="9" key="1">
    <citation type="submission" date="2020-11" db="EMBL/GenBank/DDBJ databases">
        <authorList>
            <consortium name="DOE Joint Genome Institute"/>
            <person name="Ahrendt S."/>
            <person name="Riley R."/>
            <person name="Andreopoulos W."/>
            <person name="LaButti K."/>
            <person name="Pangilinan J."/>
            <person name="Ruiz-duenas F.J."/>
            <person name="Barrasa J.M."/>
            <person name="Sanchez-Garcia M."/>
            <person name="Camarero S."/>
            <person name="Miyauchi S."/>
            <person name="Serrano A."/>
            <person name="Linde D."/>
            <person name="Babiker R."/>
            <person name="Drula E."/>
            <person name="Ayuso-Fernandez I."/>
            <person name="Pacheco R."/>
            <person name="Padilla G."/>
            <person name="Ferreira P."/>
            <person name="Barriuso J."/>
            <person name="Kellner H."/>
            <person name="Castanera R."/>
            <person name="Alfaro M."/>
            <person name="Ramirez L."/>
            <person name="Pisabarro A.G."/>
            <person name="Kuo A."/>
            <person name="Tritt A."/>
            <person name="Lipzen A."/>
            <person name="He G."/>
            <person name="Yan M."/>
            <person name="Ng V."/>
            <person name="Cullen D."/>
            <person name="Martin F."/>
            <person name="Rosso M.-N."/>
            <person name="Henrissat B."/>
            <person name="Hibbett D."/>
            <person name="Martinez A.T."/>
            <person name="Grigoriev I.V."/>
        </authorList>
    </citation>
    <scope>NUCLEOTIDE SEQUENCE</scope>
    <source>
        <strain evidence="9">AH 44721</strain>
    </source>
</reference>
<comment type="caution">
    <text evidence="9">The sequence shown here is derived from an EMBL/GenBank/DDBJ whole genome shotgun (WGS) entry which is preliminary data.</text>
</comment>
<keyword evidence="5" id="KW-0653">Protein transport</keyword>
<gene>
    <name evidence="9" type="ORF">CPB84DRAFT_1812046</name>
</gene>
<dbReference type="PANTHER" id="PTHR31658">
    <property type="entry name" value="CONSERVED OLIGOMERIC GOLGI COMPLEX SUBUNIT 1"/>
    <property type="match status" value="1"/>
</dbReference>
<dbReference type="PANTHER" id="PTHR31658:SF0">
    <property type="entry name" value="CONSERVED OLIGOMERIC GOLGI COMPLEX SUBUNIT 1"/>
    <property type="match status" value="1"/>
</dbReference>
<evidence type="ECO:0000256" key="7">
    <source>
        <dbReference type="ARBA" id="ARBA00023136"/>
    </source>
</evidence>
<dbReference type="GO" id="GO:0017119">
    <property type="term" value="C:Golgi transport complex"/>
    <property type="evidence" value="ECO:0007669"/>
    <property type="project" value="InterPro"/>
</dbReference>
<dbReference type="AlphaFoldDB" id="A0A9P5P250"/>
<keyword evidence="7" id="KW-0472">Membrane</keyword>
<keyword evidence="4" id="KW-0813">Transport</keyword>
<evidence type="ECO:0000256" key="4">
    <source>
        <dbReference type="ARBA" id="ARBA00022448"/>
    </source>
</evidence>
<dbReference type="GO" id="GO:0006891">
    <property type="term" value="P:intra-Golgi vesicle-mediated transport"/>
    <property type="evidence" value="ECO:0007669"/>
    <property type="project" value="InterPro"/>
</dbReference>
<comment type="subcellular location">
    <subcellularLocation>
        <location evidence="1">Golgi apparatus membrane</location>
        <topology evidence="1">Peripheral membrane protein</topology>
    </subcellularLocation>
</comment>
<dbReference type="GO" id="GO:0000139">
    <property type="term" value="C:Golgi membrane"/>
    <property type="evidence" value="ECO:0007669"/>
    <property type="project" value="UniProtKB-SubCell"/>
</dbReference>
<evidence type="ECO:0000256" key="1">
    <source>
        <dbReference type="ARBA" id="ARBA00004395"/>
    </source>
</evidence>
<sequence length="798" mass="90105">MSSLSSVPSARSLLSPKSNGHITSDRLPGFGSSPTPVTYQPSLASAKLPDDSLSLRSDELFTKYTVTEVKVVQQRLRADANAKQEELRMMVGERYRDLLQASSSIISIASSSQRVVDALKESKDSISSQHPLPVTPKTAAIDGIGDGHLYTLQVLSAHIKLLLDAPEHLWRLIERKKYFQAAWLFLLARVVHRALVRNDENDEQIWVSEGVDVLAEFPLVQRQWDVVSQFRSQIIHKSTLSLRESSLSTEDTCATLITLHLLDSRPLNETLVTLFLQRSKTLQSLLSWNQSSNANGHASDRSPLSVREVTRVMKDVLNTISETVSTTRTIFQNGSSHPSLILRVLESLQSEYSESDAQSTELPDELLLSTKSLLTQLTSSANFQLLPRNVRSYKPYIDLTSSSTSLSSSEFSQSLQDWFHNSCKQWQDTSEKWLAGLQSVKDIWSLRTSLRRCTIGSGFEETEKDHVHYNLDLLCHKRITAIWRRTLCDAENKFKEGLRENVFSLERQWHPDTSPVDFLFHPLSIPALSQTVKSFVDTPFQRYQLSLKKQLVSRSARLDSVISTLEQCARAIQLDFVQLKTNSEGKTMQVVQQLKKTYEPVATELSIKIVSFIDEAASEAVDSHSDTNGLAFLSRVVTDLAHSSLFVQNIGCRPESVQGWHKMLDINEKIISKWRKLIIDSILRKCRPVSHILASQTPGPGPSPRLFHALLSLCDYISQLGAPHQLERQYVVAQDLLRSFMNLWIRDNLEHEDVEQTQQDLAFLRALSHVYGQSWPETSTLIDDKLKALVRIDTSFSS</sequence>
<dbReference type="Proteomes" id="UP000724874">
    <property type="component" value="Unassembled WGS sequence"/>
</dbReference>
<organism evidence="9 10">
    <name type="scientific">Gymnopilus junonius</name>
    <name type="common">Spectacular rustgill mushroom</name>
    <name type="synonym">Gymnopilus spectabilis subsp. junonius</name>
    <dbReference type="NCBI Taxonomy" id="109634"/>
    <lineage>
        <taxon>Eukaryota</taxon>
        <taxon>Fungi</taxon>
        <taxon>Dikarya</taxon>
        <taxon>Basidiomycota</taxon>
        <taxon>Agaricomycotina</taxon>
        <taxon>Agaricomycetes</taxon>
        <taxon>Agaricomycetidae</taxon>
        <taxon>Agaricales</taxon>
        <taxon>Agaricineae</taxon>
        <taxon>Hymenogastraceae</taxon>
        <taxon>Gymnopilus</taxon>
    </lineage>
</organism>
<evidence type="ECO:0000256" key="5">
    <source>
        <dbReference type="ARBA" id="ARBA00022927"/>
    </source>
</evidence>
<evidence type="ECO:0000256" key="3">
    <source>
        <dbReference type="ARBA" id="ARBA00020978"/>
    </source>
</evidence>
<evidence type="ECO:0000256" key="2">
    <source>
        <dbReference type="ARBA" id="ARBA00006653"/>
    </source>
</evidence>